<evidence type="ECO:0000313" key="2">
    <source>
        <dbReference type="EMBL" id="KAG5447453.1"/>
    </source>
</evidence>
<evidence type="ECO:0000313" key="3">
    <source>
        <dbReference type="Proteomes" id="UP000286415"/>
    </source>
</evidence>
<gene>
    <name evidence="2" type="ORF">CSKR_107494</name>
</gene>
<feature type="region of interest" description="Disordered" evidence="1">
    <location>
        <begin position="1401"/>
        <end position="1446"/>
    </location>
</feature>
<evidence type="ECO:0000256" key="1">
    <source>
        <dbReference type="SAM" id="MobiDB-lite"/>
    </source>
</evidence>
<name>A0A419Q7A1_CLOSI</name>
<reference evidence="2 3" key="2">
    <citation type="journal article" date="2021" name="Genomics">
        <title>High-quality reference genome for Clonorchis sinensis.</title>
        <authorList>
            <person name="Young N.D."/>
            <person name="Stroehlein A.J."/>
            <person name="Kinkar L."/>
            <person name="Wang T."/>
            <person name="Sohn W.M."/>
            <person name="Chang B.C.H."/>
            <person name="Kaur P."/>
            <person name="Weisz D."/>
            <person name="Dudchenko O."/>
            <person name="Aiden E.L."/>
            <person name="Korhonen P.K."/>
            <person name="Gasser R.B."/>
        </authorList>
    </citation>
    <scope>NUCLEOTIDE SEQUENCE [LARGE SCALE GENOMIC DNA]</scope>
    <source>
        <strain evidence="2">Cs-k2</strain>
    </source>
</reference>
<organism evidence="2 3">
    <name type="scientific">Clonorchis sinensis</name>
    <name type="common">Chinese liver fluke</name>
    <dbReference type="NCBI Taxonomy" id="79923"/>
    <lineage>
        <taxon>Eukaryota</taxon>
        <taxon>Metazoa</taxon>
        <taxon>Spiralia</taxon>
        <taxon>Lophotrochozoa</taxon>
        <taxon>Platyhelminthes</taxon>
        <taxon>Trematoda</taxon>
        <taxon>Digenea</taxon>
        <taxon>Opisthorchiida</taxon>
        <taxon>Opisthorchiata</taxon>
        <taxon>Opisthorchiidae</taxon>
        <taxon>Clonorchis</taxon>
    </lineage>
</organism>
<sequence length="1524" mass="168814">MIMLPELRTAVNSVYSGLPLSDTRKNASDNYNYKNELLLNVSFNPLTKSEDEVLQDHLEKRITSALSDSEVSESPTPEFRMGLNTVTEVLPPDYQQTVNSPQGFVQPGSYTISMSNLTAMVHGPDKSCLNPVMDIYNGKYTSAEERMGQDGFMSISFTLTFNHRQDPITTDVEYENVVTYTRLTHLTEVVRRYFDESGALEVLDTLDSCLIFQGDNDDDLSTWCDPPRSRNRDVSSSGNTSHGIATMISSRITVPSWMENLLQIREANSRSVLVSSELRYSSHWFRTTDYQPETKQLDFSHRTITALRLFMKPTTMEENISMKQMYPCVNPHRILHPFVFSVTGYRTSSVNVSSSFEQMKGQFKFNLQGTAYPALFSSRNPVIVADDSSNINSLANPSAISFPFPSLSTPRLILPAYLSERARDKPLSTQLLQSLVSDVHEFRLTTNLLSKLGKKCYHNECSRLRPYRNNNEKVTKTSFLFDFDEIKSPQQRQMSNQDIPAFETPEPSAAESPVHFFVELHNESNEEAGSQSQVFLGRRSDRSERRGRPSSTELPLPKRIISSIRRSSRIGTPIDVNGSVASGLISSSLSKREQQPALTSFTEPIPKEGLVHEYRESVSVVNEAQGLANQRHLSSVGLVNVLNLPESEYPLSSHFSKQDVTDDDPVGTNVREGRHTISGGTANQHKQSETHRSSSLGKRATFRKRLSSFRRSVNLREMMESCWKADANDNPVGISDSAQRSISLSEPNLVSLHGTDAFLQEPTKCLTPIDGKQKESSTVSAEHSSAVPVPILNALGNDARLNDNPDEAPLELLNVHPTILPDLPNTASSKDSSKPAVDPHLTSGDQLSDEESKQHAPILASPEDPSNSVPGAFDYARTSDTTGDDCENPTDTSHADTSRVCFVSEGQVSLINQLEVNRMSIRTSPLSVQYVPNRPSNWSPVESNIDNGTHADSTGPVAHISRPQQSQEQTIPRRVSPLSELSLSGTHSVDSLSAGDMQRAYAQLSVCMLPEQDTVRYDKGEKVAVSGPPSNHVNEFVQKVRKQKAQKYDVKEVPVLPKLSRPDGIHGTGERPQLVTMEQSFDQNLLSQHQLVEGNPIPLAVTTGTNRSSFSEDGCKSLLGKPRNKDTRTDSLATDPVAEPHHERSSKRSHMTFYQIPSIEMEPTISVGESARLPTPGQHPTMSSPCTLATGISDAASDRPNGEEIYDIHSHKTPQIQGTSGRKHQHCPNRRLSERRKSGNEDSHSGTCLCEFLTPIFPAIPDGSKKNGLTNLIQAEELEALQRNVIASQAVDESPQRAMIVEEEGLTDRKEVIAESLLPPKTLEAPLNVYIDDHLLNKPDFGSERLKTDESHTYQTPQVYIGKGSDTQDDHPSPRSPSSDYHCGKEYKSIDRRVTEQLNSPIEPTRNEQSSQGKSSTIAPLEVSQRSAVHDTTEQSPRSKEDAEQIHVGDISSTVTHISSDPETLVEVATNSFTTKSVKLETEKSNKVGSQLSDFHCLCQPQCLCTERLRITPVSPNPAPMSMH</sequence>
<feature type="compositionally biased region" description="Basic and acidic residues" evidence="1">
    <location>
        <begin position="1342"/>
        <end position="1352"/>
    </location>
</feature>
<accession>A0A419Q7A1</accession>
<feature type="compositionally biased region" description="Polar residues" evidence="1">
    <location>
        <begin position="1102"/>
        <end position="1111"/>
    </location>
</feature>
<comment type="caution">
    <text evidence="2">The sequence shown here is derived from an EMBL/GenBank/DDBJ whole genome shotgun (WGS) entry which is preliminary data.</text>
</comment>
<dbReference type="InParanoid" id="A0A419Q7A1"/>
<dbReference type="Proteomes" id="UP000286415">
    <property type="component" value="Unassembled WGS sequence"/>
</dbReference>
<feature type="region of interest" description="Disordered" evidence="1">
    <location>
        <begin position="523"/>
        <end position="557"/>
    </location>
</feature>
<keyword evidence="3" id="KW-1185">Reference proteome</keyword>
<protein>
    <submittedName>
        <fullName evidence="2">Uncharacterized protein</fullName>
    </submittedName>
</protein>
<feature type="region of interest" description="Disordered" evidence="1">
    <location>
        <begin position="1342"/>
        <end position="1384"/>
    </location>
</feature>
<feature type="compositionally biased region" description="Basic and acidic residues" evidence="1">
    <location>
        <begin position="538"/>
        <end position="547"/>
    </location>
</feature>
<feature type="region of interest" description="Disordered" evidence="1">
    <location>
        <begin position="675"/>
        <end position="699"/>
    </location>
</feature>
<feature type="compositionally biased region" description="Polar residues" evidence="1">
    <location>
        <begin position="1401"/>
        <end position="1418"/>
    </location>
</feature>
<reference evidence="2 3" key="1">
    <citation type="journal article" date="2018" name="Biotechnol. Adv.">
        <title>Improved genomic resources and new bioinformatic workflow for the carcinogenic parasite Clonorchis sinensis: Biotechnological implications.</title>
        <authorList>
            <person name="Wang D."/>
            <person name="Korhonen P.K."/>
            <person name="Gasser R.B."/>
            <person name="Young N.D."/>
        </authorList>
    </citation>
    <scope>NUCLEOTIDE SEQUENCE [LARGE SCALE GENOMIC DNA]</scope>
    <source>
        <strain evidence="2">Cs-k2</strain>
    </source>
</reference>
<feature type="region of interest" description="Disordered" evidence="1">
    <location>
        <begin position="941"/>
        <end position="971"/>
    </location>
</feature>
<dbReference type="EMBL" id="NIRI02000042">
    <property type="protein sequence ID" value="KAG5447453.1"/>
    <property type="molecule type" value="Genomic_DNA"/>
</dbReference>
<feature type="region of interest" description="Disordered" evidence="1">
    <location>
        <begin position="823"/>
        <end position="897"/>
    </location>
</feature>
<feature type="region of interest" description="Disordered" evidence="1">
    <location>
        <begin position="1102"/>
        <end position="1150"/>
    </location>
</feature>
<feature type="region of interest" description="Disordered" evidence="1">
    <location>
        <begin position="1212"/>
        <end position="1244"/>
    </location>
</feature>
<feature type="compositionally biased region" description="Polar residues" evidence="1">
    <location>
        <begin position="941"/>
        <end position="952"/>
    </location>
</feature>
<feature type="compositionally biased region" description="Basic and acidic residues" evidence="1">
    <location>
        <begin position="1428"/>
        <end position="1446"/>
    </location>
</feature>
<dbReference type="OrthoDB" id="6254858at2759"/>
<feature type="compositionally biased region" description="Basic and acidic residues" evidence="1">
    <location>
        <begin position="1231"/>
        <end position="1244"/>
    </location>
</feature>
<proteinExistence type="predicted"/>